<evidence type="ECO:0000313" key="5">
    <source>
        <dbReference type="Proteomes" id="UP001202961"/>
    </source>
</evidence>
<feature type="signal peptide" evidence="2">
    <location>
        <begin position="1"/>
        <end position="28"/>
    </location>
</feature>
<feature type="compositionally biased region" description="Basic and acidic residues" evidence="1">
    <location>
        <begin position="171"/>
        <end position="183"/>
    </location>
</feature>
<sequence length="379" mass="42389">MKPSRSFRRISIACAVLGLAFSPALVRADEWEENTRYYEDDAWYDVSEWFDGNDYNPTDEAIGRWDDETYDRSDAVTSTDEDNDIDWTSSSYGYNNGNENDWYYDYSDYGYNSYSDNNRDNQFDYVASYYDYDRDGLYDAYASYWDTDGDGTYEDMNFYSFSDVTDENSDEAQKSQAEAEAKQKTQQSKMKSITGTVKSVKKVKTPATTNVVVQLSDSSSDQPMIVDLGPANELDNTPRLGQSLTATGVTFKAGDKTVLLAQKLERDGSTTQINRSGRSYTGTIEKAMTSKVRGQEHQLAKINTDQGKTLLVDLGPAKNDDLNVSEGTQITVKGPAVKIKNRAMLMATQVEANGKTTDIKRAAVKRQDLASSSQGNARK</sequence>
<comment type="caution">
    <text evidence="4">The sequence shown here is derived from an EMBL/GenBank/DDBJ whole genome shotgun (WGS) entry which is preliminary data.</text>
</comment>
<feature type="region of interest" description="Disordered" evidence="1">
    <location>
        <begin position="167"/>
        <end position="191"/>
    </location>
</feature>
<dbReference type="EMBL" id="JAMQBK010000039">
    <property type="protein sequence ID" value="MCM2371914.1"/>
    <property type="molecule type" value="Genomic_DNA"/>
</dbReference>
<gene>
    <name evidence="4" type="ORF">NB063_15015</name>
</gene>
<evidence type="ECO:0000259" key="3">
    <source>
        <dbReference type="Pfam" id="PF26390"/>
    </source>
</evidence>
<dbReference type="InterPro" id="IPR058837">
    <property type="entry name" value="MamS_MamX_dom"/>
</dbReference>
<accession>A0ABT0U4Q3</accession>
<proteinExistence type="predicted"/>
<dbReference type="Proteomes" id="UP001202961">
    <property type="component" value="Unassembled WGS sequence"/>
</dbReference>
<dbReference type="Pfam" id="PF26390">
    <property type="entry name" value="MamS_MamX"/>
    <property type="match status" value="1"/>
</dbReference>
<keyword evidence="2" id="KW-0732">Signal</keyword>
<name>A0ABT0U4Q3_9BACT</name>
<organism evidence="4 5">
    <name type="scientific">Aporhodopirellula aestuarii</name>
    <dbReference type="NCBI Taxonomy" id="2950107"/>
    <lineage>
        <taxon>Bacteria</taxon>
        <taxon>Pseudomonadati</taxon>
        <taxon>Planctomycetota</taxon>
        <taxon>Planctomycetia</taxon>
        <taxon>Pirellulales</taxon>
        <taxon>Pirellulaceae</taxon>
        <taxon>Aporhodopirellula</taxon>
    </lineage>
</organism>
<evidence type="ECO:0000313" key="4">
    <source>
        <dbReference type="EMBL" id="MCM2371914.1"/>
    </source>
</evidence>
<evidence type="ECO:0000256" key="2">
    <source>
        <dbReference type="SAM" id="SignalP"/>
    </source>
</evidence>
<feature type="domain" description="Magnetosome protein MamS/MamX" evidence="3">
    <location>
        <begin position="279"/>
        <end position="356"/>
    </location>
</feature>
<dbReference type="RefSeq" id="WP_250929545.1">
    <property type="nucleotide sequence ID" value="NZ_JAMQBK010000039.1"/>
</dbReference>
<protein>
    <recommendedName>
        <fullName evidence="3">Magnetosome protein MamS/MamX domain-containing protein</fullName>
    </recommendedName>
</protein>
<keyword evidence="5" id="KW-1185">Reference proteome</keyword>
<evidence type="ECO:0000256" key="1">
    <source>
        <dbReference type="SAM" id="MobiDB-lite"/>
    </source>
</evidence>
<reference evidence="4 5" key="1">
    <citation type="journal article" date="2022" name="Syst. Appl. Microbiol.">
        <title>Rhodopirellula aestuarii sp. nov., a novel member of the genus Rhodopirellula isolated from brackish sediments collected in the Tagus River estuary, Portugal.</title>
        <authorList>
            <person name="Vitorino I.R."/>
            <person name="Klimek D."/>
            <person name="Calusinska M."/>
            <person name="Lobo-da-Cunha A."/>
            <person name="Vasconcelos V."/>
            <person name="Lage O.M."/>
        </authorList>
    </citation>
    <scope>NUCLEOTIDE SEQUENCE [LARGE SCALE GENOMIC DNA]</scope>
    <source>
        <strain evidence="4 5">ICT_H3.1</strain>
    </source>
</reference>
<feature type="chain" id="PRO_5046191323" description="Magnetosome protein MamS/MamX domain-containing protein" evidence="2">
    <location>
        <begin position="29"/>
        <end position="379"/>
    </location>
</feature>